<evidence type="ECO:0000313" key="3">
    <source>
        <dbReference type="Proteomes" id="UP000257109"/>
    </source>
</evidence>
<feature type="non-terminal residue" evidence="2">
    <location>
        <position position="1"/>
    </location>
</feature>
<evidence type="ECO:0000313" key="2">
    <source>
        <dbReference type="EMBL" id="RDX62074.1"/>
    </source>
</evidence>
<dbReference type="AlphaFoldDB" id="A0A371E7S2"/>
<sequence length="60" mass="6274">MSDQPENVGEIGGYQYGKQSLSTTDSTISSTTVPTATTTENATSRQFTISGGPNETVSNQ</sequence>
<proteinExistence type="predicted"/>
<protein>
    <submittedName>
        <fullName evidence="2">Uncharacterized protein</fullName>
    </submittedName>
</protein>
<accession>A0A371E7S2</accession>
<evidence type="ECO:0000256" key="1">
    <source>
        <dbReference type="SAM" id="MobiDB-lite"/>
    </source>
</evidence>
<feature type="region of interest" description="Disordered" evidence="1">
    <location>
        <begin position="1"/>
        <end position="60"/>
    </location>
</feature>
<dbReference type="EMBL" id="QJKJ01015706">
    <property type="protein sequence ID" value="RDX62074.1"/>
    <property type="molecule type" value="Genomic_DNA"/>
</dbReference>
<name>A0A371E7S2_MUCPR</name>
<feature type="compositionally biased region" description="Polar residues" evidence="1">
    <location>
        <begin position="45"/>
        <end position="60"/>
    </location>
</feature>
<organism evidence="2 3">
    <name type="scientific">Mucuna pruriens</name>
    <name type="common">Velvet bean</name>
    <name type="synonym">Dolichos pruriens</name>
    <dbReference type="NCBI Taxonomy" id="157652"/>
    <lineage>
        <taxon>Eukaryota</taxon>
        <taxon>Viridiplantae</taxon>
        <taxon>Streptophyta</taxon>
        <taxon>Embryophyta</taxon>
        <taxon>Tracheophyta</taxon>
        <taxon>Spermatophyta</taxon>
        <taxon>Magnoliopsida</taxon>
        <taxon>eudicotyledons</taxon>
        <taxon>Gunneridae</taxon>
        <taxon>Pentapetalae</taxon>
        <taxon>rosids</taxon>
        <taxon>fabids</taxon>
        <taxon>Fabales</taxon>
        <taxon>Fabaceae</taxon>
        <taxon>Papilionoideae</taxon>
        <taxon>50 kb inversion clade</taxon>
        <taxon>NPAAA clade</taxon>
        <taxon>indigoferoid/millettioid clade</taxon>
        <taxon>Phaseoleae</taxon>
        <taxon>Mucuna</taxon>
    </lineage>
</organism>
<reference evidence="2" key="1">
    <citation type="submission" date="2018-05" db="EMBL/GenBank/DDBJ databases">
        <title>Draft genome of Mucuna pruriens seed.</title>
        <authorList>
            <person name="Nnadi N.E."/>
            <person name="Vos R."/>
            <person name="Hasami M.H."/>
            <person name="Devisetty U.K."/>
            <person name="Aguiy J.C."/>
        </authorList>
    </citation>
    <scope>NUCLEOTIDE SEQUENCE [LARGE SCALE GENOMIC DNA]</scope>
    <source>
        <strain evidence="2">JCA_2017</strain>
    </source>
</reference>
<comment type="caution">
    <text evidence="2">The sequence shown here is derived from an EMBL/GenBank/DDBJ whole genome shotgun (WGS) entry which is preliminary data.</text>
</comment>
<keyword evidence="3" id="KW-1185">Reference proteome</keyword>
<dbReference type="Proteomes" id="UP000257109">
    <property type="component" value="Unassembled WGS sequence"/>
</dbReference>
<gene>
    <name evidence="2" type="ORF">CR513_59631</name>
</gene>
<feature type="compositionally biased region" description="Low complexity" evidence="1">
    <location>
        <begin position="20"/>
        <end position="44"/>
    </location>
</feature>